<evidence type="ECO:0000313" key="1">
    <source>
        <dbReference type="EMBL" id="CAE7240769.1"/>
    </source>
</evidence>
<sequence>MPSAVAESEVRSCAVRGTLATAIVMIAGVQLRSFCTGSVGQRFKGVLRLAKKDRDWLAPGIAGSTAAGTAGRLSRLRCHATNEPLDIVDLYGSLGGKMSRERICCPDMKCRVRRSSALLLAFRAYVC</sequence>
<name>A0A812LFB5_9DINO</name>
<dbReference type="Proteomes" id="UP000604046">
    <property type="component" value="Unassembled WGS sequence"/>
</dbReference>
<comment type="caution">
    <text evidence="1">The sequence shown here is derived from an EMBL/GenBank/DDBJ whole genome shotgun (WGS) entry which is preliminary data.</text>
</comment>
<evidence type="ECO:0000313" key="2">
    <source>
        <dbReference type="Proteomes" id="UP000604046"/>
    </source>
</evidence>
<keyword evidence="2" id="KW-1185">Reference proteome</keyword>
<dbReference type="AlphaFoldDB" id="A0A812LFB5"/>
<organism evidence="1 2">
    <name type="scientific">Symbiodinium natans</name>
    <dbReference type="NCBI Taxonomy" id="878477"/>
    <lineage>
        <taxon>Eukaryota</taxon>
        <taxon>Sar</taxon>
        <taxon>Alveolata</taxon>
        <taxon>Dinophyceae</taxon>
        <taxon>Suessiales</taxon>
        <taxon>Symbiodiniaceae</taxon>
        <taxon>Symbiodinium</taxon>
    </lineage>
</organism>
<proteinExistence type="predicted"/>
<reference evidence="1" key="1">
    <citation type="submission" date="2021-02" db="EMBL/GenBank/DDBJ databases">
        <authorList>
            <person name="Dougan E. K."/>
            <person name="Rhodes N."/>
            <person name="Thang M."/>
            <person name="Chan C."/>
        </authorList>
    </citation>
    <scope>NUCLEOTIDE SEQUENCE</scope>
</reference>
<protein>
    <submittedName>
        <fullName evidence="1">Uncharacterized protein</fullName>
    </submittedName>
</protein>
<accession>A0A812LFB5</accession>
<dbReference type="EMBL" id="CAJNDS010000918">
    <property type="protein sequence ID" value="CAE7240769.1"/>
    <property type="molecule type" value="Genomic_DNA"/>
</dbReference>
<gene>
    <name evidence="1" type="ORF">SNAT2548_LOCUS10816</name>
</gene>